<name>A0A383DH85_9ZZZZ</name>
<feature type="non-terminal residue" evidence="2">
    <location>
        <position position="105"/>
    </location>
</feature>
<dbReference type="AlphaFoldDB" id="A0A383DH85"/>
<dbReference type="EMBL" id="UINC01217140">
    <property type="protein sequence ID" value="SVE43605.1"/>
    <property type="molecule type" value="Genomic_DNA"/>
</dbReference>
<evidence type="ECO:0000256" key="1">
    <source>
        <dbReference type="SAM" id="MobiDB-lite"/>
    </source>
</evidence>
<sequence>MTPSQAYAQWRDIGAEPGESESQTIRRFAQQFRLNPEDEDELLDAYPDQIIPRFRGQKKSGFLEQTFGAGWDELQKSTGSAIAGPAAELVSDMGWEGGAGFLEDV</sequence>
<evidence type="ECO:0000313" key="2">
    <source>
        <dbReference type="EMBL" id="SVE43605.1"/>
    </source>
</evidence>
<feature type="region of interest" description="Disordered" evidence="1">
    <location>
        <begin position="1"/>
        <end position="22"/>
    </location>
</feature>
<reference evidence="2" key="1">
    <citation type="submission" date="2018-05" db="EMBL/GenBank/DDBJ databases">
        <authorList>
            <person name="Lanie J.A."/>
            <person name="Ng W.-L."/>
            <person name="Kazmierczak K.M."/>
            <person name="Andrzejewski T.M."/>
            <person name="Davidsen T.M."/>
            <person name="Wayne K.J."/>
            <person name="Tettelin H."/>
            <person name="Glass J.I."/>
            <person name="Rusch D."/>
            <person name="Podicherti R."/>
            <person name="Tsui H.-C.T."/>
            <person name="Winkler M.E."/>
        </authorList>
    </citation>
    <scope>NUCLEOTIDE SEQUENCE</scope>
</reference>
<protein>
    <submittedName>
        <fullName evidence="2">Uncharacterized protein</fullName>
    </submittedName>
</protein>
<accession>A0A383DH85</accession>
<organism evidence="2">
    <name type="scientific">marine metagenome</name>
    <dbReference type="NCBI Taxonomy" id="408172"/>
    <lineage>
        <taxon>unclassified sequences</taxon>
        <taxon>metagenomes</taxon>
        <taxon>ecological metagenomes</taxon>
    </lineage>
</organism>
<gene>
    <name evidence="2" type="ORF">METZ01_LOCUS496459</name>
</gene>
<proteinExistence type="predicted"/>